<feature type="compositionally biased region" description="Low complexity" evidence="1">
    <location>
        <begin position="508"/>
        <end position="524"/>
    </location>
</feature>
<evidence type="ECO:0000256" key="1">
    <source>
        <dbReference type="SAM" id="MobiDB-lite"/>
    </source>
</evidence>
<dbReference type="EMBL" id="GL883139">
    <property type="protein sequence ID" value="EGG01274.1"/>
    <property type="molecule type" value="Genomic_DNA"/>
</dbReference>
<dbReference type="KEGG" id="mlr:MELLADRAFT_79041"/>
<evidence type="ECO:0008006" key="5">
    <source>
        <dbReference type="Google" id="ProtNLM"/>
    </source>
</evidence>
<dbReference type="InParanoid" id="F4S1Y9"/>
<accession>F4S1Y9</accession>
<dbReference type="RefSeq" id="XP_007415375.1">
    <property type="nucleotide sequence ID" value="XM_007415313.1"/>
</dbReference>
<organism evidence="4">
    <name type="scientific">Melampsora larici-populina (strain 98AG31 / pathotype 3-4-7)</name>
    <name type="common">Poplar leaf rust fungus</name>
    <dbReference type="NCBI Taxonomy" id="747676"/>
    <lineage>
        <taxon>Eukaryota</taxon>
        <taxon>Fungi</taxon>
        <taxon>Dikarya</taxon>
        <taxon>Basidiomycota</taxon>
        <taxon>Pucciniomycotina</taxon>
        <taxon>Pucciniomycetes</taxon>
        <taxon>Pucciniales</taxon>
        <taxon>Melampsoraceae</taxon>
        <taxon>Melampsora</taxon>
    </lineage>
</organism>
<dbReference type="HOGENOM" id="CLU_519786_0_0_1"/>
<keyword evidence="2" id="KW-0732">Signal</keyword>
<protein>
    <recommendedName>
        <fullName evidence="5">Secreted protein</fullName>
    </recommendedName>
</protein>
<feature type="chain" id="PRO_5003315699" description="Secreted protein" evidence="2">
    <location>
        <begin position="22"/>
        <end position="524"/>
    </location>
</feature>
<feature type="region of interest" description="Disordered" evidence="1">
    <location>
        <begin position="503"/>
        <end position="524"/>
    </location>
</feature>
<keyword evidence="4" id="KW-1185">Reference proteome</keyword>
<dbReference type="GeneID" id="18933207"/>
<name>F4S1Y9_MELLP</name>
<dbReference type="Proteomes" id="UP000001072">
    <property type="component" value="Unassembled WGS sequence"/>
</dbReference>
<reference evidence="4" key="1">
    <citation type="journal article" date="2011" name="Proc. Natl. Acad. Sci. U.S.A.">
        <title>Obligate biotrophy features unraveled by the genomic analysis of rust fungi.</title>
        <authorList>
            <person name="Duplessis S."/>
            <person name="Cuomo C.A."/>
            <person name="Lin Y.-C."/>
            <person name="Aerts A."/>
            <person name="Tisserant E."/>
            <person name="Veneault-Fourrey C."/>
            <person name="Joly D.L."/>
            <person name="Hacquard S."/>
            <person name="Amselem J."/>
            <person name="Cantarel B.L."/>
            <person name="Chiu R."/>
            <person name="Coutinho P.M."/>
            <person name="Feau N."/>
            <person name="Field M."/>
            <person name="Frey P."/>
            <person name="Gelhaye E."/>
            <person name="Goldberg J."/>
            <person name="Grabherr M.G."/>
            <person name="Kodira C.D."/>
            <person name="Kohler A."/>
            <person name="Kuees U."/>
            <person name="Lindquist E.A."/>
            <person name="Lucas S.M."/>
            <person name="Mago R."/>
            <person name="Mauceli E."/>
            <person name="Morin E."/>
            <person name="Murat C."/>
            <person name="Pangilinan J.L."/>
            <person name="Park R."/>
            <person name="Pearson M."/>
            <person name="Quesneville H."/>
            <person name="Rouhier N."/>
            <person name="Sakthikumar S."/>
            <person name="Salamov A.A."/>
            <person name="Schmutz J."/>
            <person name="Selles B."/>
            <person name="Shapiro H."/>
            <person name="Tanguay P."/>
            <person name="Tuskan G.A."/>
            <person name="Henrissat B."/>
            <person name="Van de Peer Y."/>
            <person name="Rouze P."/>
            <person name="Ellis J.G."/>
            <person name="Dodds P.N."/>
            <person name="Schein J.E."/>
            <person name="Zhong S."/>
            <person name="Hamelin R.C."/>
            <person name="Grigoriev I.V."/>
            <person name="Szabo L.J."/>
            <person name="Martin F."/>
        </authorList>
    </citation>
    <scope>NUCLEOTIDE SEQUENCE [LARGE SCALE GENOMIC DNA]</scope>
    <source>
        <strain evidence="4">98AG31 / pathotype 3-4-7</strain>
    </source>
</reference>
<proteinExistence type="predicted"/>
<dbReference type="AlphaFoldDB" id="F4S1Y9"/>
<evidence type="ECO:0000313" key="4">
    <source>
        <dbReference type="Proteomes" id="UP000001072"/>
    </source>
</evidence>
<feature type="signal peptide" evidence="2">
    <location>
        <begin position="1"/>
        <end position="21"/>
    </location>
</feature>
<sequence length="524" mass="59064">MTTTNVLLHFMMYSLMWLLSSRTIIAPSPAGILDLVHDSSSGIAETHDAGAVKSTIEISGERLPHSQPCRRNLEGCGSFLDRKSPIARTSASSGAGQSLKPNEYSVLRTLEPSKSWKVSIVLKMRRIEGKLLFGFFPKLRDNWNIAHANYEEVLAEVMRSQNWGDGGVVATTLADMKTARQRSTSIIGLSPEVRRHISKTALPKLYQNLGSALDQILDHLIASNRGGVDVEAKIFILDKLFKAELQDPELLPYLKLSKEKLDSLYKKYPPKPSTEKPQSLINTNIPPRPSFSDLNKLRQLTPKLESGHIWGWMNCKIDFLMIKNNKELKHFFGGEIQLPDQFLAEQKILEHMRNLKTPVIDEWSPIEKLTREFKESTQQSAWFDQEFHPEKFKVSDYKTLEEIDLQRRALIKAAYRRTKAGFYPPGTDKGEVDFLRNIQFETLTIEGVSDHSEEVVHLLKGSIEHGSEKAKAYLDLLEAIRSPDSAIAQKTWDSRLLSLRRTPPVPKKPAAASNPAVSSAQTIS</sequence>
<dbReference type="VEuPathDB" id="FungiDB:MELLADRAFT_79041"/>
<gene>
    <name evidence="3" type="ORF">MELLADRAFT_79041</name>
</gene>
<evidence type="ECO:0000313" key="3">
    <source>
        <dbReference type="EMBL" id="EGG01274.1"/>
    </source>
</evidence>
<evidence type="ECO:0000256" key="2">
    <source>
        <dbReference type="SAM" id="SignalP"/>
    </source>
</evidence>